<dbReference type="SUPFAM" id="SSF52540">
    <property type="entry name" value="P-loop containing nucleoside triphosphate hydrolases"/>
    <property type="match status" value="1"/>
</dbReference>
<evidence type="ECO:0000313" key="1">
    <source>
        <dbReference type="EMBL" id="OLF11683.1"/>
    </source>
</evidence>
<keyword evidence="2" id="KW-1185">Reference proteome</keyword>
<organism evidence="1 2">
    <name type="scientific">Actinophytocola xinjiangensis</name>
    <dbReference type="NCBI Taxonomy" id="485602"/>
    <lineage>
        <taxon>Bacteria</taxon>
        <taxon>Bacillati</taxon>
        <taxon>Actinomycetota</taxon>
        <taxon>Actinomycetes</taxon>
        <taxon>Pseudonocardiales</taxon>
        <taxon>Pseudonocardiaceae</taxon>
    </lineage>
</organism>
<evidence type="ECO:0008006" key="3">
    <source>
        <dbReference type="Google" id="ProtNLM"/>
    </source>
</evidence>
<protein>
    <recommendedName>
        <fullName evidence="3">NB-ARC domain-containing protein</fullName>
    </recommendedName>
</protein>
<dbReference type="AlphaFoldDB" id="A0A7Z0WS04"/>
<accession>A0A7Z0WS04</accession>
<name>A0A7Z0WS04_9PSEU</name>
<dbReference type="InterPro" id="IPR027417">
    <property type="entry name" value="P-loop_NTPase"/>
</dbReference>
<dbReference type="Gene3D" id="1.25.40.10">
    <property type="entry name" value="Tetratricopeptide repeat domain"/>
    <property type="match status" value="1"/>
</dbReference>
<dbReference type="RefSeq" id="WP_075132918.1">
    <property type="nucleotide sequence ID" value="NZ_MSIF01000004.1"/>
</dbReference>
<dbReference type="PANTHER" id="PTHR47691">
    <property type="entry name" value="REGULATOR-RELATED"/>
    <property type="match status" value="1"/>
</dbReference>
<dbReference type="InterPro" id="IPR011990">
    <property type="entry name" value="TPR-like_helical_dom_sf"/>
</dbReference>
<dbReference type="SUPFAM" id="SSF48452">
    <property type="entry name" value="TPR-like"/>
    <property type="match status" value="1"/>
</dbReference>
<proteinExistence type="predicted"/>
<evidence type="ECO:0000313" key="2">
    <source>
        <dbReference type="Proteomes" id="UP000185696"/>
    </source>
</evidence>
<comment type="caution">
    <text evidence="1">The sequence shown here is derived from an EMBL/GenBank/DDBJ whole genome shotgun (WGS) entry which is preliminary data.</text>
</comment>
<reference evidence="1 2" key="1">
    <citation type="submission" date="2016-12" db="EMBL/GenBank/DDBJ databases">
        <title>The draft genome sequence of Actinophytocola xinjiangensis.</title>
        <authorList>
            <person name="Wang W."/>
            <person name="Yuan L."/>
        </authorList>
    </citation>
    <scope>NUCLEOTIDE SEQUENCE [LARGE SCALE GENOMIC DNA]</scope>
    <source>
        <strain evidence="1 2">CGMCC 4.4663</strain>
    </source>
</reference>
<sequence>MERLESVGGPYIEIRASQPDGSPIPLGELLGQALTGLGLTDLDATDDARATSYQRLSAGRAFVLLIKDAVSVEQIRPLIPVGAPDALVMVTSRNALRRLYADDFVGVKLDRLPPEEARQLLVSSLGATAAEIDDALIGELDALCDGHPLLIRLVAAHLLGRARVAASLVTRVRQSRAALLDLDVTRPVTAALTLTYRGLRDPLREVFWLASLVPGPDFGPVPVAIAGGTEVLAAEEMLDDLVDANLVTVAGRYAIPSVFREFARLRARESGRADAAVTKIVRWYLREAVRHDAALSARWRVGSVFAVTGPTVSRDEALDWFGQEWRTVVACVGAARDVGEHDVAWQLCVAVFKYLHLHGHTDAWLESHRLGLESARLRDPAAVMQLTNQRGAAWMALGDLDRAGQDFTESLALAEQLDHAQGRQSNLEWLGKVAAKKKDFVEAHARYDASEAAIDLPGIPDGQKGRMRALVNLNRARALFAEGRRTPAVAAVTLALEYFRATDERENTAKCLRVRGEASGSAPDCHEAAELFRADGLRRAEADALDLAATLDSDPERARAARERAADLYAELGDPREDRLRDELGEG</sequence>
<dbReference type="EMBL" id="MSIF01000004">
    <property type="protein sequence ID" value="OLF11683.1"/>
    <property type="molecule type" value="Genomic_DNA"/>
</dbReference>
<gene>
    <name evidence="1" type="ORF">BLA60_12200</name>
</gene>
<dbReference type="PANTHER" id="PTHR47691:SF3">
    <property type="entry name" value="HTH-TYPE TRANSCRIPTIONAL REGULATOR RV0890C-RELATED"/>
    <property type="match status" value="1"/>
</dbReference>
<dbReference type="Proteomes" id="UP000185696">
    <property type="component" value="Unassembled WGS sequence"/>
</dbReference>